<reference evidence="2 3" key="1">
    <citation type="submission" date="2023-04" db="EMBL/GenBank/DDBJ databases">
        <title>Streptomyces chengmaiensis sp. nov. isolated from the stem of mangrove plant in Hainan.</title>
        <authorList>
            <person name="Huang X."/>
            <person name="Zhou S."/>
            <person name="Chu X."/>
            <person name="Xie Y."/>
            <person name="Lin Y."/>
        </authorList>
    </citation>
    <scope>NUCLEOTIDE SEQUENCE [LARGE SCALE GENOMIC DNA]</scope>
    <source>
        <strain evidence="2 3">HNM0663</strain>
    </source>
</reference>
<evidence type="ECO:0000259" key="1">
    <source>
        <dbReference type="Pfam" id="PF12680"/>
    </source>
</evidence>
<evidence type="ECO:0000313" key="2">
    <source>
        <dbReference type="EMBL" id="MDH2391339.1"/>
    </source>
</evidence>
<feature type="domain" description="SnoaL-like" evidence="1">
    <location>
        <begin position="16"/>
        <end position="126"/>
    </location>
</feature>
<comment type="caution">
    <text evidence="2">The sequence shown here is derived from an EMBL/GenBank/DDBJ whole genome shotgun (WGS) entry which is preliminary data.</text>
</comment>
<dbReference type="InterPro" id="IPR032710">
    <property type="entry name" value="NTF2-like_dom_sf"/>
</dbReference>
<organism evidence="2 3">
    <name type="scientific">Streptomyces chengmaiensis</name>
    <dbReference type="NCBI Taxonomy" id="3040919"/>
    <lineage>
        <taxon>Bacteria</taxon>
        <taxon>Bacillati</taxon>
        <taxon>Actinomycetota</taxon>
        <taxon>Actinomycetes</taxon>
        <taxon>Kitasatosporales</taxon>
        <taxon>Streptomycetaceae</taxon>
        <taxon>Streptomyces</taxon>
    </lineage>
</organism>
<sequence>MPSRPTHRQGHTRATVQEFLARTAAASPDDIAALFAHDVDWEIAGNPSVPWIRPRSTRAEVAAHFRELAEGQQPDPDATAVDVVVVEGSEAMLSGRLAGTVRATGKYFTSPFAMRLTVEDGLITRYRVYEDSLAIAAACNPDGPGVPVD</sequence>
<dbReference type="Proteomes" id="UP001223144">
    <property type="component" value="Unassembled WGS sequence"/>
</dbReference>
<accession>A0ABT6HU02</accession>
<name>A0ABT6HU02_9ACTN</name>
<dbReference type="RefSeq" id="WP_279930239.1">
    <property type="nucleotide sequence ID" value="NZ_JARWBG010000026.1"/>
</dbReference>
<keyword evidence="3" id="KW-1185">Reference proteome</keyword>
<dbReference type="Pfam" id="PF12680">
    <property type="entry name" value="SnoaL_2"/>
    <property type="match status" value="1"/>
</dbReference>
<dbReference type="InterPro" id="IPR037401">
    <property type="entry name" value="SnoaL-like"/>
</dbReference>
<gene>
    <name evidence="2" type="ORF">QCN29_21640</name>
</gene>
<evidence type="ECO:0000313" key="3">
    <source>
        <dbReference type="Proteomes" id="UP001223144"/>
    </source>
</evidence>
<dbReference type="EMBL" id="JARWBG010000026">
    <property type="protein sequence ID" value="MDH2391339.1"/>
    <property type="molecule type" value="Genomic_DNA"/>
</dbReference>
<dbReference type="SUPFAM" id="SSF54427">
    <property type="entry name" value="NTF2-like"/>
    <property type="match status" value="1"/>
</dbReference>
<proteinExistence type="predicted"/>
<dbReference type="Gene3D" id="3.10.450.50">
    <property type="match status" value="1"/>
</dbReference>
<protein>
    <submittedName>
        <fullName evidence="2">Nuclear transport factor 2 family protein</fullName>
    </submittedName>
</protein>